<sequence length="120" mass="13918">CGNFQAVRNRRDLQCMAVLDKYKQLGSFTKYYTGEAKAPILTVVIGRNHEASNYFWELYGGWLAPNIYFLGQVGCVQVSMLPPHMPVYLPHSGHYERIPYNHSTMCSIYHIRQYNIIRLS</sequence>
<dbReference type="GO" id="GO:0008419">
    <property type="term" value="F:RNA lariat debranching enzyme activity"/>
    <property type="evidence" value="ECO:0007669"/>
    <property type="project" value="TreeGrafter"/>
</dbReference>
<dbReference type="Proteomes" id="UP000256964">
    <property type="component" value="Unassembled WGS sequence"/>
</dbReference>
<dbReference type="EMBL" id="KZ857429">
    <property type="protein sequence ID" value="RDX46207.1"/>
    <property type="molecule type" value="Genomic_DNA"/>
</dbReference>
<accession>A0A371D0Z7</accession>
<evidence type="ECO:0000313" key="2">
    <source>
        <dbReference type="Proteomes" id="UP000256964"/>
    </source>
</evidence>
<dbReference type="PANTHER" id="PTHR12849:SF0">
    <property type="entry name" value="LARIAT DEBRANCHING ENZYME"/>
    <property type="match status" value="1"/>
</dbReference>
<dbReference type="OrthoDB" id="407609at2759"/>
<dbReference type="AlphaFoldDB" id="A0A371D0Z7"/>
<evidence type="ECO:0000313" key="1">
    <source>
        <dbReference type="EMBL" id="RDX46207.1"/>
    </source>
</evidence>
<feature type="non-terminal residue" evidence="1">
    <location>
        <position position="120"/>
    </location>
</feature>
<gene>
    <name evidence="1" type="ORF">OH76DRAFT_1327153</name>
</gene>
<feature type="non-terminal residue" evidence="1">
    <location>
        <position position="1"/>
    </location>
</feature>
<organism evidence="1 2">
    <name type="scientific">Lentinus brumalis</name>
    <dbReference type="NCBI Taxonomy" id="2498619"/>
    <lineage>
        <taxon>Eukaryota</taxon>
        <taxon>Fungi</taxon>
        <taxon>Dikarya</taxon>
        <taxon>Basidiomycota</taxon>
        <taxon>Agaricomycotina</taxon>
        <taxon>Agaricomycetes</taxon>
        <taxon>Polyporales</taxon>
        <taxon>Polyporaceae</taxon>
        <taxon>Lentinus</taxon>
    </lineage>
</organism>
<keyword evidence="2" id="KW-1185">Reference proteome</keyword>
<proteinExistence type="predicted"/>
<protein>
    <submittedName>
        <fullName evidence="1">Uncharacterized protein</fullName>
    </submittedName>
</protein>
<dbReference type="GO" id="GO:0000398">
    <property type="term" value="P:mRNA splicing, via spliceosome"/>
    <property type="evidence" value="ECO:0007669"/>
    <property type="project" value="TreeGrafter"/>
</dbReference>
<dbReference type="STRING" id="139420.A0A371D0Z7"/>
<name>A0A371D0Z7_9APHY</name>
<dbReference type="GO" id="GO:0005634">
    <property type="term" value="C:nucleus"/>
    <property type="evidence" value="ECO:0007669"/>
    <property type="project" value="TreeGrafter"/>
</dbReference>
<dbReference type="PANTHER" id="PTHR12849">
    <property type="entry name" value="RNA LARIAT DEBRANCHING ENZYME"/>
    <property type="match status" value="1"/>
</dbReference>
<reference evidence="1 2" key="1">
    <citation type="journal article" date="2018" name="Biotechnol. Biofuels">
        <title>Integrative visual omics of the white-rot fungus Polyporus brumalis exposes the biotechnological potential of its oxidative enzymes for delignifying raw plant biomass.</title>
        <authorList>
            <person name="Miyauchi S."/>
            <person name="Rancon A."/>
            <person name="Drula E."/>
            <person name="Hage H."/>
            <person name="Chaduli D."/>
            <person name="Favel A."/>
            <person name="Grisel S."/>
            <person name="Henrissat B."/>
            <person name="Herpoel-Gimbert I."/>
            <person name="Ruiz-Duenas F.J."/>
            <person name="Chevret D."/>
            <person name="Hainaut M."/>
            <person name="Lin J."/>
            <person name="Wang M."/>
            <person name="Pangilinan J."/>
            <person name="Lipzen A."/>
            <person name="Lesage-Meessen L."/>
            <person name="Navarro D."/>
            <person name="Riley R."/>
            <person name="Grigoriev I.V."/>
            <person name="Zhou S."/>
            <person name="Raouche S."/>
            <person name="Rosso M.N."/>
        </authorList>
    </citation>
    <scope>NUCLEOTIDE SEQUENCE [LARGE SCALE GENOMIC DNA]</scope>
    <source>
        <strain evidence="1 2">BRFM 1820</strain>
    </source>
</reference>